<feature type="non-terminal residue" evidence="2">
    <location>
        <position position="1"/>
    </location>
</feature>
<feature type="region of interest" description="Disordered" evidence="1">
    <location>
        <begin position="63"/>
        <end position="150"/>
    </location>
</feature>
<keyword evidence="3" id="KW-1185">Reference proteome</keyword>
<protein>
    <submittedName>
        <fullName evidence="2">Uncharacterized protein</fullName>
    </submittedName>
</protein>
<dbReference type="Proteomes" id="UP000265618">
    <property type="component" value="Unassembled WGS sequence"/>
</dbReference>
<feature type="compositionally biased region" description="Low complexity" evidence="1">
    <location>
        <begin position="96"/>
        <end position="105"/>
    </location>
</feature>
<gene>
    <name evidence="2" type="ORF">KIPB_012816</name>
</gene>
<dbReference type="EMBL" id="BDIP01005813">
    <property type="protein sequence ID" value="GIQ90141.1"/>
    <property type="molecule type" value="Genomic_DNA"/>
</dbReference>
<dbReference type="AlphaFoldDB" id="A0A9K3D8N7"/>
<accession>A0A9K3D8N7</accession>
<name>A0A9K3D8N7_9EUKA</name>
<comment type="caution">
    <text evidence="2">The sequence shown here is derived from an EMBL/GenBank/DDBJ whole genome shotgun (WGS) entry which is preliminary data.</text>
</comment>
<reference evidence="2 3" key="1">
    <citation type="journal article" date="2018" name="PLoS ONE">
        <title>The draft genome of Kipferlia bialata reveals reductive genome evolution in fornicate parasites.</title>
        <authorList>
            <person name="Tanifuji G."/>
            <person name="Takabayashi S."/>
            <person name="Kume K."/>
            <person name="Takagi M."/>
            <person name="Nakayama T."/>
            <person name="Kamikawa R."/>
            <person name="Inagaki Y."/>
            <person name="Hashimoto T."/>
        </authorList>
    </citation>
    <scope>NUCLEOTIDE SEQUENCE [LARGE SCALE GENOMIC DNA]</scope>
    <source>
        <strain evidence="2">NY0173</strain>
    </source>
</reference>
<feature type="compositionally biased region" description="Acidic residues" evidence="1">
    <location>
        <begin position="135"/>
        <end position="150"/>
    </location>
</feature>
<proteinExistence type="predicted"/>
<evidence type="ECO:0000256" key="1">
    <source>
        <dbReference type="SAM" id="MobiDB-lite"/>
    </source>
</evidence>
<evidence type="ECO:0000313" key="3">
    <source>
        <dbReference type="Proteomes" id="UP000265618"/>
    </source>
</evidence>
<evidence type="ECO:0000313" key="2">
    <source>
        <dbReference type="EMBL" id="GIQ90141.1"/>
    </source>
</evidence>
<organism evidence="2 3">
    <name type="scientific">Kipferlia bialata</name>
    <dbReference type="NCBI Taxonomy" id="797122"/>
    <lineage>
        <taxon>Eukaryota</taxon>
        <taxon>Metamonada</taxon>
        <taxon>Carpediemonas-like organisms</taxon>
        <taxon>Kipferlia</taxon>
    </lineage>
</organism>
<sequence length="150" mass="16199">DSDAGVLGWTTSDRNADTVDYMEMEMELEDDDENSGIMGELRENILATLDYWLDNPYPDIPENPSPVVVLGETNPNRDESESHVSALADPDVAMDGTGRTGAAVAEGEREREEGSEETEDVDGGRESTPAMEIDGIGEEGDSDTESDPTL</sequence>